<sequence>MLKFHKNILHKKLNDEVYRSYFVIFQQQYTIQEVQYIIRILKLQADEIMRYKPIFITLSGVILSVLMFIAATMNNMFLVGMSLVQLVSITVLSFTITVLMISIKIEKEYKRVQDVIALLDYYVQINQVGSDHYAKDD</sequence>
<evidence type="ECO:0000313" key="3">
    <source>
        <dbReference type="EMBL" id="WDV08904.1"/>
    </source>
</evidence>
<feature type="transmembrane region" description="Helical" evidence="1">
    <location>
        <begin position="77"/>
        <end position="101"/>
    </location>
</feature>
<evidence type="ECO:0000313" key="4">
    <source>
        <dbReference type="Proteomes" id="UP001219585"/>
    </source>
</evidence>
<dbReference type="Proteomes" id="UP001289615">
    <property type="component" value="Unassembled WGS sequence"/>
</dbReference>
<dbReference type="RefSeq" id="WP_274797131.1">
    <property type="nucleotide sequence ID" value="NZ_CP113527.1"/>
</dbReference>
<reference evidence="2 5" key="2">
    <citation type="submission" date="2023-12" db="EMBL/GenBank/DDBJ databases">
        <title>Genome comparison identifies genes involved in endophytic behavior of Lysinibacillus irui and provides insights into its role as a plant-growth promoting bacterium.</title>
        <authorList>
            <person name="Hilario S."/>
            <person name="Matos I."/>
            <person name="Goncalves M.F.M."/>
            <person name="Pardo C.A."/>
            <person name="Santos M.J."/>
        </authorList>
    </citation>
    <scope>NUCLEOTIDE SEQUENCE [LARGE SCALE GENOMIC DNA]</scope>
    <source>
        <strain evidence="2 5">B3</strain>
    </source>
</reference>
<dbReference type="KEGG" id="liu:OU989_10670"/>
<dbReference type="EMBL" id="CP113527">
    <property type="protein sequence ID" value="WDV08904.1"/>
    <property type="molecule type" value="Genomic_DNA"/>
</dbReference>
<organism evidence="3 4">
    <name type="scientific">Lysinibacillus irui</name>
    <dbReference type="NCBI Taxonomy" id="2998077"/>
    <lineage>
        <taxon>Bacteria</taxon>
        <taxon>Bacillati</taxon>
        <taxon>Bacillota</taxon>
        <taxon>Bacilli</taxon>
        <taxon>Bacillales</taxon>
        <taxon>Bacillaceae</taxon>
        <taxon>Lysinibacillus</taxon>
    </lineage>
</organism>
<accession>A0AAJ5UVH6</accession>
<evidence type="ECO:0000313" key="2">
    <source>
        <dbReference type="EMBL" id="MEA0975783.1"/>
    </source>
</evidence>
<keyword evidence="1" id="KW-0812">Transmembrane</keyword>
<name>A0AAJ5UVH6_9BACI</name>
<dbReference type="AlphaFoldDB" id="A0AAJ5UVH6"/>
<protein>
    <submittedName>
        <fullName evidence="3">Hydroxymyristoyl-ACP dehydratase</fullName>
    </submittedName>
</protein>
<proteinExistence type="predicted"/>
<reference evidence="3" key="1">
    <citation type="submission" date="2022-11" db="EMBL/GenBank/DDBJ databases">
        <title>Lysinibacillus irui.</title>
        <authorList>
            <person name="Akintayo S.O."/>
        </authorList>
    </citation>
    <scope>NUCLEOTIDE SEQUENCE</scope>
    <source>
        <strain evidence="3">IRB4-01</strain>
    </source>
</reference>
<evidence type="ECO:0000256" key="1">
    <source>
        <dbReference type="SAM" id="Phobius"/>
    </source>
</evidence>
<keyword evidence="5" id="KW-1185">Reference proteome</keyword>
<dbReference type="EMBL" id="JAXUIA010000002">
    <property type="protein sequence ID" value="MEA0975783.1"/>
    <property type="molecule type" value="Genomic_DNA"/>
</dbReference>
<keyword evidence="1" id="KW-0472">Membrane</keyword>
<feature type="transmembrane region" description="Helical" evidence="1">
    <location>
        <begin position="51"/>
        <end position="71"/>
    </location>
</feature>
<keyword evidence="1" id="KW-1133">Transmembrane helix</keyword>
<evidence type="ECO:0000313" key="5">
    <source>
        <dbReference type="Proteomes" id="UP001289615"/>
    </source>
</evidence>
<gene>
    <name evidence="3" type="ORF">OU989_10670</name>
    <name evidence="2" type="ORF">U6C28_05680</name>
</gene>
<dbReference type="Proteomes" id="UP001219585">
    <property type="component" value="Chromosome"/>
</dbReference>